<accession>A0A4Y7PGL7</accession>
<keyword evidence="3" id="KW-1185">Reference proteome</keyword>
<protein>
    <submittedName>
        <fullName evidence="2">Uncharacterized protein</fullName>
    </submittedName>
</protein>
<sequence length="82" mass="8835">MELSSETDLGAGSNSRFSAIYPESLMPPRPLSQFAPSSVGTDYDENQSVPGGPEVSMEAHDDNKRIKKRESKVSSNDGCSVQ</sequence>
<proteinExistence type="predicted"/>
<dbReference type="AlphaFoldDB" id="A0A4Y7PGL7"/>
<reference evidence="2 3" key="1">
    <citation type="submission" date="2018-06" db="EMBL/GenBank/DDBJ databases">
        <title>A transcriptomic atlas of mushroom development highlights an independent origin of complex multicellularity.</title>
        <authorList>
            <consortium name="DOE Joint Genome Institute"/>
            <person name="Krizsan K."/>
            <person name="Almasi E."/>
            <person name="Merenyi Z."/>
            <person name="Sahu N."/>
            <person name="Viragh M."/>
            <person name="Koszo T."/>
            <person name="Mondo S."/>
            <person name="Kiss B."/>
            <person name="Balint B."/>
            <person name="Kues U."/>
            <person name="Barry K."/>
            <person name="Hegedus J.C."/>
            <person name="Henrissat B."/>
            <person name="Johnson J."/>
            <person name="Lipzen A."/>
            <person name="Ohm R."/>
            <person name="Nagy I."/>
            <person name="Pangilinan J."/>
            <person name="Yan J."/>
            <person name="Xiong Y."/>
            <person name="Grigoriev I.V."/>
            <person name="Hibbett D.S."/>
            <person name="Nagy L.G."/>
        </authorList>
    </citation>
    <scope>NUCLEOTIDE SEQUENCE [LARGE SCALE GENOMIC DNA]</scope>
    <source>
        <strain evidence="2 3">SZMC22713</strain>
    </source>
</reference>
<name>A0A4Y7PGL7_9AGAM</name>
<evidence type="ECO:0000313" key="2">
    <source>
        <dbReference type="EMBL" id="TDL14604.1"/>
    </source>
</evidence>
<dbReference type="VEuPathDB" id="FungiDB:BD410DRAFT_797070"/>
<dbReference type="Proteomes" id="UP000294933">
    <property type="component" value="Unassembled WGS sequence"/>
</dbReference>
<gene>
    <name evidence="2" type="ORF">BD410DRAFT_797070</name>
</gene>
<feature type="region of interest" description="Disordered" evidence="1">
    <location>
        <begin position="20"/>
        <end position="82"/>
    </location>
</feature>
<evidence type="ECO:0000256" key="1">
    <source>
        <dbReference type="SAM" id="MobiDB-lite"/>
    </source>
</evidence>
<evidence type="ECO:0000313" key="3">
    <source>
        <dbReference type="Proteomes" id="UP000294933"/>
    </source>
</evidence>
<feature type="compositionally biased region" description="Polar residues" evidence="1">
    <location>
        <begin position="73"/>
        <end position="82"/>
    </location>
</feature>
<organism evidence="2 3">
    <name type="scientific">Rickenella mellea</name>
    <dbReference type="NCBI Taxonomy" id="50990"/>
    <lineage>
        <taxon>Eukaryota</taxon>
        <taxon>Fungi</taxon>
        <taxon>Dikarya</taxon>
        <taxon>Basidiomycota</taxon>
        <taxon>Agaricomycotina</taxon>
        <taxon>Agaricomycetes</taxon>
        <taxon>Hymenochaetales</taxon>
        <taxon>Rickenellaceae</taxon>
        <taxon>Rickenella</taxon>
    </lineage>
</organism>
<dbReference type="EMBL" id="ML170322">
    <property type="protein sequence ID" value="TDL14604.1"/>
    <property type="molecule type" value="Genomic_DNA"/>
</dbReference>